<accession>A0A835A040</accession>
<dbReference type="AlphaFoldDB" id="A0A835A040"/>
<comment type="caution">
    <text evidence="1">The sequence shown here is derived from an EMBL/GenBank/DDBJ whole genome shotgun (WGS) entry which is preliminary data.</text>
</comment>
<evidence type="ECO:0000313" key="1">
    <source>
        <dbReference type="EMBL" id="KAF8649467.1"/>
    </source>
</evidence>
<name>A0A835A040_9POAL</name>
<reference evidence="1" key="1">
    <citation type="submission" date="2020-07" db="EMBL/GenBank/DDBJ databases">
        <title>Genome sequence and genetic diversity analysis of an under-domesticated orphan crop, white fonio (Digitaria exilis).</title>
        <authorList>
            <person name="Bennetzen J.L."/>
            <person name="Chen S."/>
            <person name="Ma X."/>
            <person name="Wang X."/>
            <person name="Yssel A.E.J."/>
            <person name="Chaluvadi S.R."/>
            <person name="Johnson M."/>
            <person name="Gangashetty P."/>
            <person name="Hamidou F."/>
            <person name="Sanogo M.D."/>
            <person name="Zwaenepoel A."/>
            <person name="Wallace J."/>
            <person name="Van De Peer Y."/>
            <person name="Van Deynze A."/>
        </authorList>
    </citation>
    <scope>NUCLEOTIDE SEQUENCE</scope>
    <source>
        <tissue evidence="1">Leaves</tissue>
    </source>
</reference>
<dbReference type="EMBL" id="JACEFO010002760">
    <property type="protein sequence ID" value="KAF8649467.1"/>
    <property type="molecule type" value="Genomic_DNA"/>
</dbReference>
<organism evidence="1 2">
    <name type="scientific">Digitaria exilis</name>
    <dbReference type="NCBI Taxonomy" id="1010633"/>
    <lineage>
        <taxon>Eukaryota</taxon>
        <taxon>Viridiplantae</taxon>
        <taxon>Streptophyta</taxon>
        <taxon>Embryophyta</taxon>
        <taxon>Tracheophyta</taxon>
        <taxon>Spermatophyta</taxon>
        <taxon>Magnoliopsida</taxon>
        <taxon>Liliopsida</taxon>
        <taxon>Poales</taxon>
        <taxon>Poaceae</taxon>
        <taxon>PACMAD clade</taxon>
        <taxon>Panicoideae</taxon>
        <taxon>Panicodae</taxon>
        <taxon>Paniceae</taxon>
        <taxon>Anthephorinae</taxon>
        <taxon>Digitaria</taxon>
    </lineage>
</organism>
<proteinExistence type="predicted"/>
<keyword evidence="2" id="KW-1185">Reference proteome</keyword>
<evidence type="ECO:0000313" key="2">
    <source>
        <dbReference type="Proteomes" id="UP000636709"/>
    </source>
</evidence>
<gene>
    <name evidence="1" type="ORF">HU200_064311</name>
</gene>
<dbReference type="Proteomes" id="UP000636709">
    <property type="component" value="Unassembled WGS sequence"/>
</dbReference>
<protein>
    <submittedName>
        <fullName evidence="1">Uncharacterized protein</fullName>
    </submittedName>
</protein>
<sequence>MEGRKGTQLTPALAAAAAVVKAMFGSEDLIYVIILRLEFPTCLVRVAVTSSATSTSGARLASSVSISKTLLQRLLFVPVVEAPELTTPIRLTDASIAGDQFILFFRQKFESRSWPTCGVQPSTPDTRHALLPPPPTPTFNRFFFYKAYGGDEGVMALELEARPTLSCTRVFAHVAGDRRRPRAITGGIRDYPSSACIRWFDCATPQRIEAHDGYGDGQIGYPVPKYSFGFE</sequence>